<feature type="region of interest" description="Disordered" evidence="1">
    <location>
        <begin position="62"/>
        <end position="85"/>
    </location>
</feature>
<evidence type="ECO:0000313" key="2">
    <source>
        <dbReference type="EMBL" id="CAB4309829.1"/>
    </source>
</evidence>
<accession>A0A6J5X7P5</accession>
<proteinExistence type="predicted"/>
<organism evidence="2 3">
    <name type="scientific">Prunus armeniaca</name>
    <name type="common">Apricot</name>
    <name type="synonym">Armeniaca vulgaris</name>
    <dbReference type="NCBI Taxonomy" id="36596"/>
    <lineage>
        <taxon>Eukaryota</taxon>
        <taxon>Viridiplantae</taxon>
        <taxon>Streptophyta</taxon>
        <taxon>Embryophyta</taxon>
        <taxon>Tracheophyta</taxon>
        <taxon>Spermatophyta</taxon>
        <taxon>Magnoliopsida</taxon>
        <taxon>eudicotyledons</taxon>
        <taxon>Gunneridae</taxon>
        <taxon>Pentapetalae</taxon>
        <taxon>rosids</taxon>
        <taxon>fabids</taxon>
        <taxon>Rosales</taxon>
        <taxon>Rosaceae</taxon>
        <taxon>Amygdaloideae</taxon>
        <taxon>Amygdaleae</taxon>
        <taxon>Prunus</taxon>
    </lineage>
</organism>
<evidence type="ECO:0000256" key="1">
    <source>
        <dbReference type="SAM" id="MobiDB-lite"/>
    </source>
</evidence>
<name>A0A6J5X7P5_PRUAR</name>
<keyword evidence="3" id="KW-1185">Reference proteome</keyword>
<protein>
    <submittedName>
        <fullName evidence="2">Uncharacterized protein</fullName>
    </submittedName>
</protein>
<gene>
    <name evidence="2" type="ORF">ORAREDHAP_LOCUS31213</name>
</gene>
<dbReference type="Proteomes" id="UP000507245">
    <property type="component" value="Unassembled WGS sequence"/>
</dbReference>
<evidence type="ECO:0000313" key="3">
    <source>
        <dbReference type="Proteomes" id="UP000507245"/>
    </source>
</evidence>
<sequence length="85" mass="9617">MARSDFPPEEVFGRRRKVKVNSGAYHHEDGGRTRKTTKKDRLYEVVVSPSKELEAVKKYRSKMGLEDSSPLQGCGGWTKSATMEL</sequence>
<dbReference type="AlphaFoldDB" id="A0A6J5X7P5"/>
<dbReference type="EMBL" id="CAEKKB010000005">
    <property type="protein sequence ID" value="CAB4309829.1"/>
    <property type="molecule type" value="Genomic_DNA"/>
</dbReference>
<reference evidence="3" key="1">
    <citation type="journal article" date="2020" name="Genome Biol.">
        <title>Gamete binning: chromosome-level and haplotype-resolved genome assembly enabled by high-throughput single-cell sequencing of gamete genomes.</title>
        <authorList>
            <person name="Campoy J.A."/>
            <person name="Sun H."/>
            <person name="Goel M."/>
            <person name="Jiao W.-B."/>
            <person name="Folz-Donahue K."/>
            <person name="Wang N."/>
            <person name="Rubio M."/>
            <person name="Liu C."/>
            <person name="Kukat C."/>
            <person name="Ruiz D."/>
            <person name="Huettel B."/>
            <person name="Schneeberger K."/>
        </authorList>
    </citation>
    <scope>NUCLEOTIDE SEQUENCE [LARGE SCALE GENOMIC DNA]</scope>
    <source>
        <strain evidence="3">cv. Rojo Pasion</strain>
    </source>
</reference>